<name>A0A248JWR1_9PROT</name>
<dbReference type="PRINTS" id="PR00111">
    <property type="entry name" value="ABHYDROLASE"/>
</dbReference>
<dbReference type="SUPFAM" id="SSF53474">
    <property type="entry name" value="alpha/beta-Hydrolases"/>
    <property type="match status" value="1"/>
</dbReference>
<dbReference type="Pfam" id="PF12697">
    <property type="entry name" value="Abhydrolase_6"/>
    <property type="match status" value="1"/>
</dbReference>
<dbReference type="KEGG" id="nao:Y958_16655"/>
<dbReference type="InterPro" id="IPR050266">
    <property type="entry name" value="AB_hydrolase_sf"/>
</dbReference>
<reference evidence="2 3" key="1">
    <citation type="submission" date="2017-06" db="EMBL/GenBank/DDBJ databases">
        <title>Complete genome sequence of Nitrospirillum amazonense strain CBAmC, an endophytic nitrogen-fixing and plant growth-promoting bacterium, isolated from sugarcane.</title>
        <authorList>
            <person name="Schwab S."/>
            <person name="dos Santos Teixeira K.R."/>
            <person name="Simoes Araujo J.L."/>
            <person name="Soares Vidal M."/>
            <person name="Borges de Freitas H.R."/>
            <person name="Rivello Crivelaro A.L."/>
            <person name="Bueno de Camargo Nunes A."/>
            <person name="dos Santos C.M."/>
            <person name="Palmeira da Silva Rosa D."/>
            <person name="da Silva Padilha D."/>
            <person name="da Silva E."/>
            <person name="Araujo Terra L."/>
            <person name="Soares Mendes V."/>
            <person name="Farinelli L."/>
            <person name="Magalhaes Cruz L."/>
            <person name="Baldani J.I."/>
        </authorList>
    </citation>
    <scope>NUCLEOTIDE SEQUENCE [LARGE SCALE GENOMIC DNA]</scope>
    <source>
        <strain evidence="2 3">CBAmC</strain>
    </source>
</reference>
<dbReference type="Proteomes" id="UP000197153">
    <property type="component" value="Chromosome 2"/>
</dbReference>
<dbReference type="EMBL" id="CP022111">
    <property type="protein sequence ID" value="ASG22558.1"/>
    <property type="molecule type" value="Genomic_DNA"/>
</dbReference>
<feature type="domain" description="AB hydrolase-1" evidence="1">
    <location>
        <begin position="31"/>
        <end position="236"/>
    </location>
</feature>
<dbReference type="InterPro" id="IPR029058">
    <property type="entry name" value="AB_hydrolase_fold"/>
</dbReference>
<sequence>MNQVHRLSVGAHGLSVLAAGPDPVEQAARPIIMVHGTPGSAGGWRWFLGHGPKGVSLLAPDRPGFGRSEPKQALIGLKAQAGRLAPLLSLNPANPPAILVGHSMGGPVVARLALEQPHRVAALVLVATSFDPDLEHQHPLQPWADREPWRRLLPRPLRNANRELLTIVPELRALARDLGQLRCPVVILHGTADRESPYGNVAYLQRHLTHAMVEVRTLEGAGHFLPWTRRRDVLAAIERARALCAA</sequence>
<protein>
    <recommendedName>
        <fullName evidence="1">AB hydrolase-1 domain-containing protein</fullName>
    </recommendedName>
</protein>
<proteinExistence type="predicted"/>
<dbReference type="PANTHER" id="PTHR43798">
    <property type="entry name" value="MONOACYLGLYCEROL LIPASE"/>
    <property type="match status" value="1"/>
</dbReference>
<dbReference type="Gene3D" id="3.40.50.1820">
    <property type="entry name" value="alpha/beta hydrolase"/>
    <property type="match status" value="1"/>
</dbReference>
<gene>
    <name evidence="2" type="ORF">Y958_16655</name>
</gene>
<evidence type="ECO:0000313" key="2">
    <source>
        <dbReference type="EMBL" id="ASG22558.1"/>
    </source>
</evidence>
<dbReference type="RefSeq" id="WP_088873135.1">
    <property type="nucleotide sequence ID" value="NZ_CP022111.1"/>
</dbReference>
<organism evidence="2 3">
    <name type="scientific">Nitrospirillum viridazoti CBAmc</name>
    <dbReference type="NCBI Taxonomy" id="1441467"/>
    <lineage>
        <taxon>Bacteria</taxon>
        <taxon>Pseudomonadati</taxon>
        <taxon>Pseudomonadota</taxon>
        <taxon>Alphaproteobacteria</taxon>
        <taxon>Rhodospirillales</taxon>
        <taxon>Azospirillaceae</taxon>
        <taxon>Nitrospirillum</taxon>
        <taxon>Nitrospirillum viridazoti</taxon>
    </lineage>
</organism>
<dbReference type="InterPro" id="IPR000073">
    <property type="entry name" value="AB_hydrolase_1"/>
</dbReference>
<dbReference type="AlphaFoldDB" id="A0A248JWR1"/>
<evidence type="ECO:0000259" key="1">
    <source>
        <dbReference type="Pfam" id="PF12697"/>
    </source>
</evidence>
<accession>A0A248JWR1</accession>
<dbReference type="PANTHER" id="PTHR43798:SF33">
    <property type="entry name" value="HYDROLASE, PUTATIVE (AFU_ORTHOLOGUE AFUA_2G14860)-RELATED"/>
    <property type="match status" value="1"/>
</dbReference>
<keyword evidence="3" id="KW-1185">Reference proteome</keyword>
<evidence type="ECO:0000313" key="3">
    <source>
        <dbReference type="Proteomes" id="UP000197153"/>
    </source>
</evidence>
<dbReference type="GO" id="GO:0016020">
    <property type="term" value="C:membrane"/>
    <property type="evidence" value="ECO:0007669"/>
    <property type="project" value="TreeGrafter"/>
</dbReference>